<evidence type="ECO:0000256" key="13">
    <source>
        <dbReference type="SAM" id="SignalP"/>
    </source>
</evidence>
<evidence type="ECO:0000256" key="6">
    <source>
        <dbReference type="ARBA" id="ARBA00023004"/>
    </source>
</evidence>
<evidence type="ECO:0000313" key="17">
    <source>
        <dbReference type="Proteomes" id="UP001185984"/>
    </source>
</evidence>
<dbReference type="PANTHER" id="PTHR32552:SF81">
    <property type="entry name" value="TONB-DEPENDENT OUTER MEMBRANE RECEPTOR"/>
    <property type="match status" value="1"/>
</dbReference>
<dbReference type="InterPro" id="IPR036942">
    <property type="entry name" value="Beta-barrel_TonB_sf"/>
</dbReference>
<evidence type="ECO:0000256" key="5">
    <source>
        <dbReference type="ARBA" id="ARBA00022692"/>
    </source>
</evidence>
<name>A0ABU3ZZU3_9SPHN</name>
<evidence type="ECO:0000256" key="3">
    <source>
        <dbReference type="ARBA" id="ARBA00022452"/>
    </source>
</evidence>
<dbReference type="EMBL" id="JAPTHD010000007">
    <property type="protein sequence ID" value="MDV5825045.1"/>
    <property type="molecule type" value="Genomic_DNA"/>
</dbReference>
<comment type="subcellular location">
    <subcellularLocation>
        <location evidence="1 11">Cell outer membrane</location>
        <topology evidence="1 11">Multi-pass membrane protein</topology>
    </subcellularLocation>
</comment>
<comment type="similarity">
    <text evidence="11 12">Belongs to the TonB-dependent receptor family.</text>
</comment>
<keyword evidence="8 12" id="KW-0798">TonB box</keyword>
<keyword evidence="17" id="KW-1185">Reference proteome</keyword>
<sequence>MRKFISITALAGASVLALAAPAAAQDAAPQDAAETPAASGVGADIVVTATRRAERLQDVPIAVSAIGGDQLAESGFQRLTDIQYQFSGVQFGTSPNDSGFRLRGVGTAGGFSSSSEQNVGTVVDNVVIPFGNPINSLGDLERVEVLKGPQGTQFGKNASSGVVNITTKKPTFDAIGGKVFASYGELNEVNVNGNINLPLSANSALGVFGFYRRNDGFLYNATLDKDWGGEESYGARAKLLFEPSDTLSIYLIGDYSKIDRTGPGQLWTIARLPSFANPLMAARFGNLASLGIVPGFDNSKSAEEYESYTSEQNYGASLEVNLGLGDYNLTSITAWRRLDEGDQRFAIDGSSVPVFTSQQTGVDQTFLSQELRITSPAGSALEFTSGVYGSRRKVGDDNDFNKSQLRPAAPFNPFIVNISGGQSNTQTRSDSLAAFFDGKFNVSEQFAVIGGLRYQYDWVKSSSFSIIDPAYPPSPPGPPVAGQVNYYEPRPLAEGSTKKGDWSGRFGFQFKPDRDLMLYGTIARGYLGPTVTFSGLTGQKVDVGPQTVRDITFGVKSQLFDRAVTLNANIFFDKYNNLQTSVFNGLEFLTENAGGFEANGFEIEGSWRVSPVFSLNASFTYSDTKFTDYVTACPDVVKSGYTCYLAEDGTTSLVQAAGEPLSGAPKYSATAGADVRLPINDRLTFDSSANFYYRSRVQYAAVQAYTSQPGYGTIGLNAGIGHPDGNWRIGLFARNLLDQRFHSSVIGLPFSDPGGRVNWLTREGRRTLGISAEMRF</sequence>
<evidence type="ECO:0000256" key="4">
    <source>
        <dbReference type="ARBA" id="ARBA00022496"/>
    </source>
</evidence>
<evidence type="ECO:0000256" key="9">
    <source>
        <dbReference type="ARBA" id="ARBA00023136"/>
    </source>
</evidence>
<dbReference type="PANTHER" id="PTHR32552">
    <property type="entry name" value="FERRICHROME IRON RECEPTOR-RELATED"/>
    <property type="match status" value="1"/>
</dbReference>
<dbReference type="InterPro" id="IPR000531">
    <property type="entry name" value="Beta-barrel_TonB"/>
</dbReference>
<evidence type="ECO:0000256" key="8">
    <source>
        <dbReference type="ARBA" id="ARBA00023077"/>
    </source>
</evidence>
<feature type="domain" description="TonB-dependent receptor plug" evidence="15">
    <location>
        <begin position="56"/>
        <end position="162"/>
    </location>
</feature>
<dbReference type="InterPro" id="IPR039426">
    <property type="entry name" value="TonB-dep_rcpt-like"/>
</dbReference>
<evidence type="ECO:0000259" key="15">
    <source>
        <dbReference type="Pfam" id="PF07715"/>
    </source>
</evidence>
<keyword evidence="13" id="KW-0732">Signal</keyword>
<dbReference type="Pfam" id="PF07715">
    <property type="entry name" value="Plug"/>
    <property type="match status" value="1"/>
</dbReference>
<keyword evidence="7" id="KW-0406">Ion transport</keyword>
<keyword evidence="2 11" id="KW-0813">Transport</keyword>
<evidence type="ECO:0000256" key="10">
    <source>
        <dbReference type="ARBA" id="ARBA00023237"/>
    </source>
</evidence>
<dbReference type="Gene3D" id="2.40.170.20">
    <property type="entry name" value="TonB-dependent receptor, beta-barrel domain"/>
    <property type="match status" value="1"/>
</dbReference>
<dbReference type="Proteomes" id="UP001185984">
    <property type="component" value="Unassembled WGS sequence"/>
</dbReference>
<comment type="caution">
    <text evidence="16">The sequence shown here is derived from an EMBL/GenBank/DDBJ whole genome shotgun (WGS) entry which is preliminary data.</text>
</comment>
<dbReference type="RefSeq" id="WP_317517681.1">
    <property type="nucleotide sequence ID" value="NZ_JAPTHD010000007.1"/>
</dbReference>
<proteinExistence type="inferred from homology"/>
<evidence type="ECO:0000256" key="11">
    <source>
        <dbReference type="PROSITE-ProRule" id="PRU01360"/>
    </source>
</evidence>
<evidence type="ECO:0000256" key="1">
    <source>
        <dbReference type="ARBA" id="ARBA00004571"/>
    </source>
</evidence>
<dbReference type="PROSITE" id="PS52016">
    <property type="entry name" value="TONB_DEPENDENT_REC_3"/>
    <property type="match status" value="1"/>
</dbReference>
<evidence type="ECO:0000256" key="7">
    <source>
        <dbReference type="ARBA" id="ARBA00023065"/>
    </source>
</evidence>
<reference evidence="17" key="1">
    <citation type="journal article" date="2022" name="J Environ Chem Eng">
        <title>Biodegradation of petroleum oil using a constructed nonpathogenic and heavy metal-tolerant bacterial consortium isolated from marine sponges.</title>
        <authorList>
            <person name="Dechsakulwatana C."/>
            <person name="Rungsihiranrut A."/>
            <person name="Muangchinda C."/>
            <person name="Ningthoujam R."/>
            <person name="Klankeo P."/>
            <person name="Pinyakong O."/>
        </authorList>
    </citation>
    <scope>NUCLEOTIDE SEQUENCE [LARGE SCALE GENOMIC DNA]</scope>
    <source>
        <strain evidence="17">MO2-4</strain>
    </source>
</reference>
<evidence type="ECO:0000256" key="2">
    <source>
        <dbReference type="ARBA" id="ARBA00022448"/>
    </source>
</evidence>
<dbReference type="Pfam" id="PF00593">
    <property type="entry name" value="TonB_dep_Rec_b-barrel"/>
    <property type="match status" value="1"/>
</dbReference>
<feature type="signal peptide" evidence="13">
    <location>
        <begin position="1"/>
        <end position="19"/>
    </location>
</feature>
<keyword evidence="16" id="KW-0675">Receptor</keyword>
<feature type="chain" id="PRO_5046668164" evidence="13">
    <location>
        <begin position="20"/>
        <end position="776"/>
    </location>
</feature>
<keyword evidence="6" id="KW-0408">Iron</keyword>
<keyword evidence="4" id="KW-0410">Iron transport</keyword>
<keyword evidence="9 11" id="KW-0472">Membrane</keyword>
<evidence type="ECO:0000256" key="12">
    <source>
        <dbReference type="RuleBase" id="RU003357"/>
    </source>
</evidence>
<dbReference type="SUPFAM" id="SSF56935">
    <property type="entry name" value="Porins"/>
    <property type="match status" value="1"/>
</dbReference>
<evidence type="ECO:0000259" key="14">
    <source>
        <dbReference type="Pfam" id="PF00593"/>
    </source>
</evidence>
<evidence type="ECO:0000313" key="16">
    <source>
        <dbReference type="EMBL" id="MDV5825045.1"/>
    </source>
</evidence>
<organism evidence="16 17">
    <name type="scientific">Sphingobium naphthae</name>
    <dbReference type="NCBI Taxonomy" id="1886786"/>
    <lineage>
        <taxon>Bacteria</taxon>
        <taxon>Pseudomonadati</taxon>
        <taxon>Pseudomonadota</taxon>
        <taxon>Alphaproteobacteria</taxon>
        <taxon>Sphingomonadales</taxon>
        <taxon>Sphingomonadaceae</taxon>
        <taxon>Sphingobium</taxon>
    </lineage>
</organism>
<keyword evidence="5 11" id="KW-0812">Transmembrane</keyword>
<keyword evidence="3 11" id="KW-1134">Transmembrane beta strand</keyword>
<dbReference type="InterPro" id="IPR012910">
    <property type="entry name" value="Plug_dom"/>
</dbReference>
<protein>
    <submittedName>
        <fullName evidence="16">TonB-dependent receptor</fullName>
    </submittedName>
</protein>
<keyword evidence="10 11" id="KW-0998">Cell outer membrane</keyword>
<gene>
    <name evidence="16" type="ORF">O0R41_15670</name>
</gene>
<feature type="domain" description="TonB-dependent receptor-like beta-barrel" evidence="14">
    <location>
        <begin position="305"/>
        <end position="736"/>
    </location>
</feature>
<accession>A0ABU3ZZU3</accession>